<comment type="caution">
    <text evidence="1">The sequence shown here is derived from an EMBL/GenBank/DDBJ whole genome shotgun (WGS) entry which is preliminary data.</text>
</comment>
<dbReference type="EMBL" id="JAPESX010003570">
    <property type="protein sequence ID" value="KAJ8104707.1"/>
    <property type="molecule type" value="Genomic_DNA"/>
</dbReference>
<keyword evidence="2" id="KW-1185">Reference proteome</keyword>
<evidence type="ECO:0000313" key="2">
    <source>
        <dbReference type="Proteomes" id="UP001153334"/>
    </source>
</evidence>
<reference evidence="1" key="1">
    <citation type="submission" date="2022-11" db="EMBL/GenBank/DDBJ databases">
        <title>Genome Sequence of Nemania bipapillata.</title>
        <authorList>
            <person name="Buettner E."/>
        </authorList>
    </citation>
    <scope>NUCLEOTIDE SEQUENCE</scope>
    <source>
        <strain evidence="1">CP14</strain>
    </source>
</reference>
<gene>
    <name evidence="1" type="ORF">ONZ43_g7722</name>
</gene>
<sequence>MEARRDFMKTKVLEEGSDRLDKPSQNQARSTLNHCSNGLSDPRSGAQSEDGNQETLRIKAAIAIQRTYRGYRVRREMQGLGLDASTRWTHAIRDAQWKEVTKPRAREDIAFSTAAEGQDGDSASRSNARRNWMKVATIARRAGGDEDSDLDQSALSDPSSSSPDSEELSRMDSAKRETAREKKRRAQEKRRKHARVMGLQYFLEMVDHKHRYGSNLRTYHEEWKRSDTNENFFYWLDYGEGRHVELAACPRERLDRECVRYLSREERQYYLVKVDHEVSTASCRSMIPHRLFLLR</sequence>
<name>A0ACC2HNR0_9PEZI</name>
<dbReference type="Proteomes" id="UP001153334">
    <property type="component" value="Unassembled WGS sequence"/>
</dbReference>
<accession>A0ACC2HNR0</accession>
<proteinExistence type="predicted"/>
<evidence type="ECO:0000313" key="1">
    <source>
        <dbReference type="EMBL" id="KAJ8104707.1"/>
    </source>
</evidence>
<organism evidence="1 2">
    <name type="scientific">Nemania bipapillata</name>
    <dbReference type="NCBI Taxonomy" id="110536"/>
    <lineage>
        <taxon>Eukaryota</taxon>
        <taxon>Fungi</taxon>
        <taxon>Dikarya</taxon>
        <taxon>Ascomycota</taxon>
        <taxon>Pezizomycotina</taxon>
        <taxon>Sordariomycetes</taxon>
        <taxon>Xylariomycetidae</taxon>
        <taxon>Xylariales</taxon>
        <taxon>Xylariaceae</taxon>
        <taxon>Nemania</taxon>
    </lineage>
</organism>
<protein>
    <submittedName>
        <fullName evidence="1">Uncharacterized protein</fullName>
    </submittedName>
</protein>